<dbReference type="AlphaFoldDB" id="A0A841FZJ8"/>
<feature type="chain" id="PRO_5032736978" description="Ricin B lectin domain-containing protein" evidence="2">
    <location>
        <begin position="32"/>
        <end position="458"/>
    </location>
</feature>
<dbReference type="RefSeq" id="WP_184790682.1">
    <property type="nucleotide sequence ID" value="NZ_BONT01000065.1"/>
</dbReference>
<evidence type="ECO:0000259" key="3">
    <source>
        <dbReference type="SMART" id="SM00458"/>
    </source>
</evidence>
<dbReference type="SUPFAM" id="SSF50370">
    <property type="entry name" value="Ricin B-like lectins"/>
    <property type="match status" value="1"/>
</dbReference>
<feature type="region of interest" description="Disordered" evidence="1">
    <location>
        <begin position="45"/>
        <end position="81"/>
    </location>
</feature>
<protein>
    <recommendedName>
        <fullName evidence="3">Ricin B lectin domain-containing protein</fullName>
    </recommendedName>
</protein>
<name>A0A841FZJ8_9ACTN</name>
<evidence type="ECO:0000313" key="5">
    <source>
        <dbReference type="Proteomes" id="UP000548476"/>
    </source>
</evidence>
<gene>
    <name evidence="4" type="ORF">HNR73_005749</name>
</gene>
<dbReference type="Proteomes" id="UP000548476">
    <property type="component" value="Unassembled WGS sequence"/>
</dbReference>
<comment type="caution">
    <text evidence="4">The sequence shown here is derived from an EMBL/GenBank/DDBJ whole genome shotgun (WGS) entry which is preliminary data.</text>
</comment>
<evidence type="ECO:0000256" key="2">
    <source>
        <dbReference type="SAM" id="SignalP"/>
    </source>
</evidence>
<sequence length="458" mass="48968">MPFTRKSLYRTLLVAVAAVSLWLLGMNFAAAGTGPVAPVGGGAVPVADDELPPDWASGSDAGTLAALDDAPPSCDGDGTSGRRVQLLYVRGDGQTDRLEEHRARFDARAINLNTRLVLSAEDKGERREFRFVHDAACKPTITRVVVPQAAMNDADQGKVIEALRSLGYGRADRKYVVWTENDACGLGFGGSQDRTPGSGNLNNHQSGWAMVGMQTTCFDNANVDVHELLHTMGAVNPQAPYATSGSHCYLRGDLMCYDDGGIPNPPGELIDCPNPLVEWVDCAGDSYFNPNPVAGGYLASNWNIADSVFLIGGLAPGMPMTNVLITNKANNLVADLDYAGTTNGTLVKLETEHDHPAQRWNLTKNADGTYRVIPVMATGKSLERNTDPAKLQDGTSKFTHIWTASTGANQKWRLDKNTDGSYLIVATAVGCLTGQTQGKTLKVLPCNGTASQKWTITV</sequence>
<dbReference type="SMART" id="SM00458">
    <property type="entry name" value="RICIN"/>
    <property type="match status" value="1"/>
</dbReference>
<evidence type="ECO:0000313" key="4">
    <source>
        <dbReference type="EMBL" id="MBB6037869.1"/>
    </source>
</evidence>
<dbReference type="InterPro" id="IPR000772">
    <property type="entry name" value="Ricin_B_lectin"/>
</dbReference>
<dbReference type="InterPro" id="IPR035992">
    <property type="entry name" value="Ricin_B-like_lectins"/>
</dbReference>
<organism evidence="4 5">
    <name type="scientific">Phytomonospora endophytica</name>
    <dbReference type="NCBI Taxonomy" id="714109"/>
    <lineage>
        <taxon>Bacteria</taxon>
        <taxon>Bacillati</taxon>
        <taxon>Actinomycetota</taxon>
        <taxon>Actinomycetes</taxon>
        <taxon>Micromonosporales</taxon>
        <taxon>Micromonosporaceae</taxon>
        <taxon>Phytomonospora</taxon>
    </lineage>
</organism>
<evidence type="ECO:0000256" key="1">
    <source>
        <dbReference type="SAM" id="MobiDB-lite"/>
    </source>
</evidence>
<proteinExistence type="predicted"/>
<dbReference type="PROSITE" id="PS50231">
    <property type="entry name" value="RICIN_B_LECTIN"/>
    <property type="match status" value="1"/>
</dbReference>
<dbReference type="EMBL" id="JACHGT010000014">
    <property type="protein sequence ID" value="MBB6037869.1"/>
    <property type="molecule type" value="Genomic_DNA"/>
</dbReference>
<dbReference type="Gene3D" id="2.80.10.50">
    <property type="match status" value="1"/>
</dbReference>
<feature type="signal peptide" evidence="2">
    <location>
        <begin position="1"/>
        <end position="31"/>
    </location>
</feature>
<feature type="domain" description="Ricin B lectin" evidence="3">
    <location>
        <begin position="321"/>
        <end position="457"/>
    </location>
</feature>
<keyword evidence="5" id="KW-1185">Reference proteome</keyword>
<reference evidence="4 5" key="1">
    <citation type="submission" date="2020-08" db="EMBL/GenBank/DDBJ databases">
        <title>Genomic Encyclopedia of Type Strains, Phase IV (KMG-IV): sequencing the most valuable type-strain genomes for metagenomic binning, comparative biology and taxonomic classification.</title>
        <authorList>
            <person name="Goeker M."/>
        </authorList>
    </citation>
    <scope>NUCLEOTIDE SEQUENCE [LARGE SCALE GENOMIC DNA]</scope>
    <source>
        <strain evidence="4 5">YIM 65646</strain>
    </source>
</reference>
<keyword evidence="2" id="KW-0732">Signal</keyword>
<accession>A0A841FZJ8</accession>
<dbReference type="CDD" id="cd00161">
    <property type="entry name" value="beta-trefoil_Ricin-like"/>
    <property type="match status" value="1"/>
</dbReference>
<dbReference type="Pfam" id="PF00652">
    <property type="entry name" value="Ricin_B_lectin"/>
    <property type="match status" value="1"/>
</dbReference>